<dbReference type="PANTHER" id="PTHR39475:SF1">
    <property type="entry name" value="CONIDIATION-SPECIFIC PROTEIN 6"/>
    <property type="match status" value="1"/>
</dbReference>
<feature type="region of interest" description="Disordered" evidence="1">
    <location>
        <begin position="59"/>
        <end position="119"/>
    </location>
</feature>
<dbReference type="Proteomes" id="UP001172155">
    <property type="component" value="Unassembled WGS sequence"/>
</dbReference>
<feature type="compositionally biased region" description="Basic and acidic residues" evidence="1">
    <location>
        <begin position="83"/>
        <end position="119"/>
    </location>
</feature>
<dbReference type="EMBL" id="JAUKUD010000005">
    <property type="protein sequence ID" value="KAK0742783.1"/>
    <property type="molecule type" value="Genomic_DNA"/>
</dbReference>
<evidence type="ECO:0000313" key="3">
    <source>
        <dbReference type="Proteomes" id="UP001172155"/>
    </source>
</evidence>
<feature type="compositionally biased region" description="Basic and acidic residues" evidence="1">
    <location>
        <begin position="59"/>
        <end position="68"/>
    </location>
</feature>
<proteinExistence type="predicted"/>
<comment type="caution">
    <text evidence="2">The sequence shown here is derived from an EMBL/GenBank/DDBJ whole genome shotgun (WGS) entry which is preliminary data.</text>
</comment>
<protein>
    <submittedName>
        <fullName evidence="2">Uncharacterized protein</fullName>
    </submittedName>
</protein>
<accession>A0AA40K1S0</accession>
<sequence>MSLGNSKVLAHVDDDDQRSIPKAEIDELTKRSGKNLRGYMPNSQVGQVNRLEAEMMEQRRAEAMKKDPTLAATLNGNRPAKGARIDKELGEKDEEMVRKMEARKERKRSEGMLRVENRG</sequence>
<dbReference type="PANTHER" id="PTHR39475">
    <property type="entry name" value="CONIDIATION-SPECIFIC PROTEIN 6"/>
    <property type="match status" value="1"/>
</dbReference>
<name>A0AA40K1S0_9PEZI</name>
<evidence type="ECO:0000256" key="1">
    <source>
        <dbReference type="SAM" id="MobiDB-lite"/>
    </source>
</evidence>
<gene>
    <name evidence="2" type="ORF">B0T18DRAFT_413726</name>
</gene>
<dbReference type="AlphaFoldDB" id="A0AA40K1S0"/>
<organism evidence="2 3">
    <name type="scientific">Schizothecium vesticola</name>
    <dbReference type="NCBI Taxonomy" id="314040"/>
    <lineage>
        <taxon>Eukaryota</taxon>
        <taxon>Fungi</taxon>
        <taxon>Dikarya</taxon>
        <taxon>Ascomycota</taxon>
        <taxon>Pezizomycotina</taxon>
        <taxon>Sordariomycetes</taxon>
        <taxon>Sordariomycetidae</taxon>
        <taxon>Sordariales</taxon>
        <taxon>Schizotheciaceae</taxon>
        <taxon>Schizothecium</taxon>
    </lineage>
</organism>
<reference evidence="2" key="1">
    <citation type="submission" date="2023-06" db="EMBL/GenBank/DDBJ databases">
        <title>Genome-scale phylogeny and comparative genomics of the fungal order Sordariales.</title>
        <authorList>
            <consortium name="Lawrence Berkeley National Laboratory"/>
            <person name="Hensen N."/>
            <person name="Bonometti L."/>
            <person name="Westerberg I."/>
            <person name="Brannstrom I.O."/>
            <person name="Guillou S."/>
            <person name="Cros-Aarteil S."/>
            <person name="Calhoun S."/>
            <person name="Haridas S."/>
            <person name="Kuo A."/>
            <person name="Mondo S."/>
            <person name="Pangilinan J."/>
            <person name="Riley R."/>
            <person name="LaButti K."/>
            <person name="Andreopoulos B."/>
            <person name="Lipzen A."/>
            <person name="Chen C."/>
            <person name="Yanf M."/>
            <person name="Daum C."/>
            <person name="Ng V."/>
            <person name="Clum A."/>
            <person name="Steindorff A."/>
            <person name="Ohm R."/>
            <person name="Martin F."/>
            <person name="Silar P."/>
            <person name="Natvig D."/>
            <person name="Lalanne C."/>
            <person name="Gautier V."/>
            <person name="Ament-velasquez S.L."/>
            <person name="Kruys A."/>
            <person name="Hutchinson M.I."/>
            <person name="Powell A.J."/>
            <person name="Barry K."/>
            <person name="Miller A.N."/>
            <person name="Grigoriev I.V."/>
            <person name="Debuchy R."/>
            <person name="Gladieux P."/>
            <person name="Thoren M.H."/>
            <person name="Johannesson H."/>
        </authorList>
    </citation>
    <scope>NUCLEOTIDE SEQUENCE</scope>
    <source>
        <strain evidence="2">SMH3187-1</strain>
    </source>
</reference>
<evidence type="ECO:0000313" key="2">
    <source>
        <dbReference type="EMBL" id="KAK0742783.1"/>
    </source>
</evidence>
<keyword evidence="3" id="KW-1185">Reference proteome</keyword>